<evidence type="ECO:0000259" key="1">
    <source>
        <dbReference type="Pfam" id="PF18363"/>
    </source>
</evidence>
<dbReference type="STRING" id="455.Ljam_2125"/>
<evidence type="ECO:0000313" key="4">
    <source>
        <dbReference type="Proteomes" id="UP000054715"/>
    </source>
</evidence>
<dbReference type="PATRIC" id="fig|455.5.peg.2241"/>
<dbReference type="EMBL" id="LNYG01000013">
    <property type="protein sequence ID" value="KTD07930.1"/>
    <property type="molecule type" value="Genomic_DNA"/>
</dbReference>
<feature type="domain" description="Phosphoinositide phosphatase C-terminal" evidence="2">
    <location>
        <begin position="802"/>
        <end position="922"/>
    </location>
</feature>
<organism evidence="3 4">
    <name type="scientific">Legionella jamestowniensis</name>
    <dbReference type="NCBI Taxonomy" id="455"/>
    <lineage>
        <taxon>Bacteria</taxon>
        <taxon>Pseudomonadati</taxon>
        <taxon>Pseudomonadota</taxon>
        <taxon>Gammaproteobacteria</taxon>
        <taxon>Legionellales</taxon>
        <taxon>Legionellaceae</taxon>
        <taxon>Legionella</taxon>
    </lineage>
</organism>
<dbReference type="Proteomes" id="UP000054715">
    <property type="component" value="Unassembled WGS sequence"/>
</dbReference>
<accession>A0A0W0UJ94</accession>
<dbReference type="AlphaFoldDB" id="A0A0W0UJ94"/>
<dbReference type="Gene3D" id="1.10.520.60">
    <property type="match status" value="1"/>
</dbReference>
<sequence>MGKKTILRLAEGTKFSGFENELKEETAHLQKKPKLPSLLEENLKKIIGDFEVEYYPKVPDLKCSYQRRIDSLHQSFLYILDTIPAFTTKRRALEDYLLWCKSLCLLPEGEPIDKYQEILAKYTGLLVNALTDYYPYAVGSRDKIKLATELLNKAEQYVIMKEGRASIATLIPLKINDKTEYVLRWERPLAPYLPETFQEFNAIKQERLITTPVWFRELPYLMQIYLHSCIPQYVVIESNEETLSKLKFALNQFMLKWAEIKNYRSLTNDLEAIRGNKFPTWFTGLPRHDQQLLKLFFDSKLNIQEIDSQLKEFSDKIQSWTVEATKAPAKNSHFNAQELEVLKKLPYWFVVLEEYEQQFLKKALDSHELLEDAISFVPSRQRRIPLTANLCESNCLTLTEKGEVVKRYPSRTRSSHLASRDVIKLPPQVKKLHASRNLARIISTAEAKQPILIQTLISPVKLLDGLIPDYYLDQERQETISHFQKETNRIILSTNHPLNMAKYLYYTQANDPACMAIYNMVQIILLVNKVQELDLSWDLKKIEQIIAQAFTEVEYKHENKETSYFSLEMDAKSELVRKNMVALFSENYPLLKSFPGWQQLLSQHLHLRKVYTEKEELDSYLANLLDLQMLAEEYHAVLNSSYGTATVFDYHGRELFLASIENLIFMKAEGKATSTCVSGKDREEIETEDIFAKELYRDQKGRWSSLKDEGHERADFVEFVATLVVSGHGDKLAGQNAPGSDGIKTPEKYWPADIAEAIRKKAGEHALRNSDILATNNEVGRIGDLPRLVKPRFAECMLASLKLSSELRQAILNELAILCGEQKFLSNRTWKLPFISSPAPKGFEKIKPILGCPGNDDAAHAYKLAQIIFEIKQRPRESWTRAPAIQKLYQALLDLCEEESQEKAQHTISLLVKTKFMAFNENSVYSQ</sequence>
<name>A0A0W0UJ94_9GAMM</name>
<dbReference type="InterPro" id="IPR041034">
    <property type="entry name" value="PI_PP_C"/>
</dbReference>
<evidence type="ECO:0000259" key="2">
    <source>
        <dbReference type="Pfam" id="PF18365"/>
    </source>
</evidence>
<comment type="caution">
    <text evidence="3">The sequence shown here is derived from an EMBL/GenBank/DDBJ whole genome shotgun (WGS) entry which is preliminary data.</text>
</comment>
<evidence type="ECO:0000313" key="3">
    <source>
        <dbReference type="EMBL" id="KTD07930.1"/>
    </source>
</evidence>
<dbReference type="Pfam" id="PF18363">
    <property type="entry name" value="PI_PP_I"/>
    <property type="match status" value="1"/>
</dbReference>
<dbReference type="OrthoDB" id="5650789at2"/>
<dbReference type="RefSeq" id="WP_058450002.1">
    <property type="nucleotide sequence ID" value="NZ_CAAAJF010000002.1"/>
</dbReference>
<feature type="domain" description="Phosphoinositide phosphatase insertion" evidence="1">
    <location>
        <begin position="211"/>
        <end position="311"/>
    </location>
</feature>
<dbReference type="Gene3D" id="1.20.120.1720">
    <property type="match status" value="1"/>
</dbReference>
<dbReference type="NCBIfam" id="NF045531">
    <property type="entry name" value="SidP"/>
    <property type="match status" value="1"/>
</dbReference>
<protein>
    <submittedName>
        <fullName evidence="3">Oxidoreductase</fullName>
    </submittedName>
</protein>
<gene>
    <name evidence="3" type="ORF">Ljam_2125</name>
</gene>
<proteinExistence type="predicted"/>
<reference evidence="3 4" key="1">
    <citation type="submission" date="2015-11" db="EMBL/GenBank/DDBJ databases">
        <title>Genomic analysis of 38 Legionella species identifies large and diverse effector repertoires.</title>
        <authorList>
            <person name="Burstein D."/>
            <person name="Amaro F."/>
            <person name="Zusman T."/>
            <person name="Lifshitz Z."/>
            <person name="Cohen O."/>
            <person name="Gilbert J.A."/>
            <person name="Pupko T."/>
            <person name="Shuman H.A."/>
            <person name="Segal G."/>
        </authorList>
    </citation>
    <scope>NUCLEOTIDE SEQUENCE [LARGE SCALE GENOMIC DNA]</scope>
    <source>
        <strain evidence="3 4">JA-26-G1-E2</strain>
    </source>
</reference>
<dbReference type="Pfam" id="PF18365">
    <property type="entry name" value="PI_PP_C"/>
    <property type="match status" value="1"/>
</dbReference>
<dbReference type="InterPro" id="IPR040769">
    <property type="entry name" value="PI_PP_I"/>
</dbReference>